<feature type="compositionally biased region" description="Low complexity" evidence="1">
    <location>
        <begin position="140"/>
        <end position="157"/>
    </location>
</feature>
<dbReference type="WBParaSite" id="ALUE_0000736101-mRNA-1">
    <property type="protein sequence ID" value="ALUE_0000736101-mRNA-1"/>
    <property type="gene ID" value="ALUE_0000736101"/>
</dbReference>
<dbReference type="AlphaFoldDB" id="A0A0M3HW84"/>
<organism evidence="3 4">
    <name type="scientific">Ascaris lumbricoides</name>
    <name type="common">Giant roundworm</name>
    <dbReference type="NCBI Taxonomy" id="6252"/>
    <lineage>
        <taxon>Eukaryota</taxon>
        <taxon>Metazoa</taxon>
        <taxon>Ecdysozoa</taxon>
        <taxon>Nematoda</taxon>
        <taxon>Chromadorea</taxon>
        <taxon>Rhabditida</taxon>
        <taxon>Spirurina</taxon>
        <taxon>Ascaridomorpha</taxon>
        <taxon>Ascaridoidea</taxon>
        <taxon>Ascarididae</taxon>
        <taxon>Ascaris</taxon>
    </lineage>
</organism>
<feature type="compositionally biased region" description="Basic residues" evidence="1">
    <location>
        <begin position="292"/>
        <end position="303"/>
    </location>
</feature>
<protein>
    <submittedName>
        <fullName evidence="4">Mucin-like domain-containing protein</fullName>
    </submittedName>
</protein>
<evidence type="ECO:0000313" key="4">
    <source>
        <dbReference type="WBParaSite" id="ALUE_0000736101-mRNA-1"/>
    </source>
</evidence>
<sequence length="303" mass="30695">MQPSTVVFLLVAIAGFSDACLFPGLGGGSPCGCKSPLPPPLPPPPPLCSCPPLPSCPTSGGSNSGVGAYAQPPQLTWTTTQPSVASYAQPSSAGYALPHSFTLPPLLQLPSFSLPPLFGGYSSSPIGTYVSGPAYHTRPLTGGLPSSGGSYSSGELPQIGSPTGTYSEGSTKGSYSAPQGYLSGGQTQAPAPEAYESSPSQPSPTDGGYEEQGRPLQPIPPPPSSSGYQEGHGPPPPPPPGIGYEDGSQTAPPFQSSSPPGPTSPSQPNDEEDGNQAGGQEEHHEEADHKAGNKTHRRKATKA</sequence>
<proteinExistence type="predicted"/>
<name>A0A0M3HW84_ASCLU</name>
<feature type="compositionally biased region" description="Polar residues" evidence="1">
    <location>
        <begin position="160"/>
        <end position="177"/>
    </location>
</feature>
<evidence type="ECO:0000256" key="2">
    <source>
        <dbReference type="SAM" id="SignalP"/>
    </source>
</evidence>
<keyword evidence="2" id="KW-0732">Signal</keyword>
<evidence type="ECO:0000256" key="1">
    <source>
        <dbReference type="SAM" id="MobiDB-lite"/>
    </source>
</evidence>
<feature type="signal peptide" evidence="2">
    <location>
        <begin position="1"/>
        <end position="19"/>
    </location>
</feature>
<feature type="chain" id="PRO_5005656718" evidence="2">
    <location>
        <begin position="20"/>
        <end position="303"/>
    </location>
</feature>
<keyword evidence="3" id="KW-1185">Reference proteome</keyword>
<accession>A0A0M3HW84</accession>
<evidence type="ECO:0000313" key="3">
    <source>
        <dbReference type="Proteomes" id="UP000036681"/>
    </source>
</evidence>
<feature type="region of interest" description="Disordered" evidence="1">
    <location>
        <begin position="140"/>
        <end position="303"/>
    </location>
</feature>
<reference evidence="4" key="1">
    <citation type="submission" date="2017-02" db="UniProtKB">
        <authorList>
            <consortium name="WormBaseParasite"/>
        </authorList>
    </citation>
    <scope>IDENTIFICATION</scope>
</reference>
<feature type="compositionally biased region" description="Basic and acidic residues" evidence="1">
    <location>
        <begin position="280"/>
        <end position="291"/>
    </location>
</feature>
<dbReference type="Proteomes" id="UP000036681">
    <property type="component" value="Unplaced"/>
</dbReference>